<protein>
    <submittedName>
        <fullName evidence="3">Uncharacterized protein</fullName>
    </submittedName>
</protein>
<feature type="region of interest" description="Disordered" evidence="1">
    <location>
        <begin position="56"/>
        <end position="91"/>
    </location>
</feature>
<comment type="caution">
    <text evidence="3">The sequence shown here is derived from an EMBL/GenBank/DDBJ whole genome shotgun (WGS) entry which is preliminary data.</text>
</comment>
<evidence type="ECO:0000256" key="2">
    <source>
        <dbReference type="SAM" id="Phobius"/>
    </source>
</evidence>
<accession>A0ABV6UP98</accession>
<keyword evidence="4" id="KW-1185">Reference proteome</keyword>
<feature type="transmembrane region" description="Helical" evidence="2">
    <location>
        <begin position="13"/>
        <end position="36"/>
    </location>
</feature>
<keyword evidence="2" id="KW-0812">Transmembrane</keyword>
<dbReference type="EMBL" id="JBHEZZ010000009">
    <property type="protein sequence ID" value="MFC1403274.1"/>
    <property type="molecule type" value="Genomic_DNA"/>
</dbReference>
<dbReference type="Proteomes" id="UP001592528">
    <property type="component" value="Unassembled WGS sequence"/>
</dbReference>
<evidence type="ECO:0000313" key="3">
    <source>
        <dbReference type="EMBL" id="MFC1403274.1"/>
    </source>
</evidence>
<gene>
    <name evidence="3" type="ORF">ACEZDJ_18450</name>
</gene>
<reference evidence="3 4" key="1">
    <citation type="submission" date="2024-09" db="EMBL/GenBank/DDBJ databases">
        <authorList>
            <person name="Lee S.D."/>
        </authorList>
    </citation>
    <scope>NUCLEOTIDE SEQUENCE [LARGE SCALE GENOMIC DNA]</scope>
    <source>
        <strain evidence="3 4">N1-5</strain>
    </source>
</reference>
<sequence length="103" mass="10577">MYAWIWNRLPGNALVRAFLSLVLFVAVVAVLFKWIFPWAEPLLPFGDVTVDNGGTSSVQPVAPGATPSAGASAKSSAKPSTAPSLNGAALPTYVPLVPTGVAA</sequence>
<evidence type="ECO:0000313" key="4">
    <source>
        <dbReference type="Proteomes" id="UP001592528"/>
    </source>
</evidence>
<keyword evidence="2" id="KW-1133">Transmembrane helix</keyword>
<dbReference type="RefSeq" id="WP_051725344.1">
    <property type="nucleotide sequence ID" value="NZ_JBHEZZ010000009.1"/>
</dbReference>
<evidence type="ECO:0000256" key="1">
    <source>
        <dbReference type="SAM" id="MobiDB-lite"/>
    </source>
</evidence>
<feature type="compositionally biased region" description="Low complexity" evidence="1">
    <location>
        <begin position="62"/>
        <end position="84"/>
    </location>
</feature>
<keyword evidence="2" id="KW-0472">Membrane</keyword>
<proteinExistence type="predicted"/>
<name>A0ABV6UP98_9ACTN</name>
<organism evidence="3 4">
    <name type="scientific">Streptacidiphilus cavernicola</name>
    <dbReference type="NCBI Taxonomy" id="3342716"/>
    <lineage>
        <taxon>Bacteria</taxon>
        <taxon>Bacillati</taxon>
        <taxon>Actinomycetota</taxon>
        <taxon>Actinomycetes</taxon>
        <taxon>Kitasatosporales</taxon>
        <taxon>Streptomycetaceae</taxon>
        <taxon>Streptacidiphilus</taxon>
    </lineage>
</organism>